<dbReference type="InterPro" id="IPR000980">
    <property type="entry name" value="SH2"/>
</dbReference>
<keyword evidence="2" id="KW-0341">Growth regulation</keyword>
<evidence type="ECO:0000256" key="4">
    <source>
        <dbReference type="ARBA" id="ARBA00022786"/>
    </source>
</evidence>
<dbReference type="Gene3D" id="3.30.505.10">
    <property type="entry name" value="SH2 domain"/>
    <property type="match status" value="1"/>
</dbReference>
<dbReference type="Pfam" id="PF07525">
    <property type="entry name" value="SOCS_box"/>
    <property type="match status" value="1"/>
</dbReference>
<evidence type="ECO:0000256" key="5">
    <source>
        <dbReference type="ARBA" id="ARBA00022999"/>
    </source>
</evidence>
<evidence type="ECO:0000256" key="2">
    <source>
        <dbReference type="ARBA" id="ARBA00022604"/>
    </source>
</evidence>
<organism evidence="10 11">
    <name type="scientific">Petromyzon marinus</name>
    <name type="common">Sea lamprey</name>
    <dbReference type="NCBI Taxonomy" id="7757"/>
    <lineage>
        <taxon>Eukaryota</taxon>
        <taxon>Metazoa</taxon>
        <taxon>Chordata</taxon>
        <taxon>Craniata</taxon>
        <taxon>Vertebrata</taxon>
        <taxon>Cyclostomata</taxon>
        <taxon>Hyperoartia</taxon>
        <taxon>Petromyzontiformes</taxon>
        <taxon>Petromyzontidae</taxon>
        <taxon>Petromyzon</taxon>
    </lineage>
</organism>
<keyword evidence="5 6" id="KW-0727">SH2 domain</keyword>
<evidence type="ECO:0000256" key="3">
    <source>
        <dbReference type="ARBA" id="ARBA00022700"/>
    </source>
</evidence>
<dbReference type="SUPFAM" id="SSF158235">
    <property type="entry name" value="SOCS box-like"/>
    <property type="match status" value="1"/>
</dbReference>
<comment type="pathway">
    <text evidence="1">Protein modification; protein ubiquitination.</text>
</comment>
<sequence>MLEESGFYWGHLSSTEAAAALLGKPVGTFLVRDSRHGGHFFSLSAVTERGPTSVRVQFRAGTFALDTAQEAAHSAPHFGSLMELIEHYMGESRRLDRAGGGGGDCRHRRRDGTPAGPRYCVTHDDGTRLPLLLSRPLPRHAGAPPSMQHACRRAIHRAVPGERLAELPLPAPLRDFLESYPSQV</sequence>
<dbReference type="PRINTS" id="PR00401">
    <property type="entry name" value="SH2DOMAIN"/>
</dbReference>
<dbReference type="SUPFAM" id="SSF55550">
    <property type="entry name" value="SH2 domain"/>
    <property type="match status" value="1"/>
</dbReference>
<evidence type="ECO:0000256" key="1">
    <source>
        <dbReference type="ARBA" id="ARBA00004906"/>
    </source>
</evidence>
<dbReference type="PROSITE" id="PS50001">
    <property type="entry name" value="SH2"/>
    <property type="match status" value="1"/>
</dbReference>
<accession>A0AAJ7UDP9</accession>
<dbReference type="InterPro" id="IPR001496">
    <property type="entry name" value="SOCS_box"/>
</dbReference>
<dbReference type="GO" id="GO:0009968">
    <property type="term" value="P:negative regulation of signal transduction"/>
    <property type="evidence" value="ECO:0007669"/>
    <property type="project" value="UniProtKB-KW"/>
</dbReference>
<evidence type="ECO:0000259" key="9">
    <source>
        <dbReference type="PROSITE" id="PS50225"/>
    </source>
</evidence>
<gene>
    <name evidence="11" type="primary">LOC116956730</name>
</gene>
<proteinExistence type="predicted"/>
<keyword evidence="10" id="KW-1185">Reference proteome</keyword>
<dbReference type="PANTHER" id="PTHR10155">
    <property type="entry name" value="PHOSPHATIDYLINOSITOL 3-KINASE REGULATORY SUBUNIT"/>
    <property type="match status" value="1"/>
</dbReference>
<dbReference type="GO" id="GO:0046935">
    <property type="term" value="F:1-phosphatidylinositol-3-kinase regulator activity"/>
    <property type="evidence" value="ECO:0007669"/>
    <property type="project" value="TreeGrafter"/>
</dbReference>
<dbReference type="SMART" id="SM00252">
    <property type="entry name" value="SH2"/>
    <property type="match status" value="1"/>
</dbReference>
<feature type="domain" description="SOCS box" evidence="9">
    <location>
        <begin position="132"/>
        <end position="183"/>
    </location>
</feature>
<dbReference type="GO" id="GO:0046854">
    <property type="term" value="P:phosphatidylinositol phosphate biosynthetic process"/>
    <property type="evidence" value="ECO:0007669"/>
    <property type="project" value="TreeGrafter"/>
</dbReference>
<keyword evidence="4" id="KW-0833">Ubl conjugation pathway</keyword>
<dbReference type="AlphaFoldDB" id="A0AAJ7UDP9"/>
<dbReference type="Pfam" id="PF00017">
    <property type="entry name" value="SH2"/>
    <property type="match status" value="1"/>
</dbReference>
<name>A0AAJ7UDP9_PETMA</name>
<dbReference type="GO" id="GO:0035556">
    <property type="term" value="P:intracellular signal transduction"/>
    <property type="evidence" value="ECO:0007669"/>
    <property type="project" value="InterPro"/>
</dbReference>
<evidence type="ECO:0000313" key="11">
    <source>
        <dbReference type="RefSeq" id="XP_032834399.1"/>
    </source>
</evidence>
<keyword evidence="3" id="KW-0734">Signal transduction inhibitor</keyword>
<evidence type="ECO:0000313" key="10">
    <source>
        <dbReference type="Proteomes" id="UP001318040"/>
    </source>
</evidence>
<dbReference type="GO" id="GO:0005942">
    <property type="term" value="C:phosphatidylinositol 3-kinase complex"/>
    <property type="evidence" value="ECO:0007669"/>
    <property type="project" value="TreeGrafter"/>
</dbReference>
<dbReference type="PROSITE" id="PS50225">
    <property type="entry name" value="SOCS"/>
    <property type="match status" value="1"/>
</dbReference>
<feature type="region of interest" description="Disordered" evidence="7">
    <location>
        <begin position="95"/>
        <end position="117"/>
    </location>
</feature>
<evidence type="ECO:0000256" key="7">
    <source>
        <dbReference type="SAM" id="MobiDB-lite"/>
    </source>
</evidence>
<feature type="domain" description="SH2" evidence="8">
    <location>
        <begin position="7"/>
        <end position="88"/>
    </location>
</feature>
<dbReference type="PANTHER" id="PTHR10155:SF16">
    <property type="entry name" value="SUPPRESSOR OF CYTOKINE SIGNALING 2"/>
    <property type="match status" value="1"/>
</dbReference>
<dbReference type="CDD" id="cd03717">
    <property type="entry name" value="SOCS_SOCS_like"/>
    <property type="match status" value="1"/>
</dbReference>
<dbReference type="InterPro" id="IPR036036">
    <property type="entry name" value="SOCS_box-like_dom_sf"/>
</dbReference>
<dbReference type="RefSeq" id="XP_032834399.1">
    <property type="nucleotide sequence ID" value="XM_032978508.1"/>
</dbReference>
<evidence type="ECO:0000259" key="8">
    <source>
        <dbReference type="PROSITE" id="PS50001"/>
    </source>
</evidence>
<dbReference type="Proteomes" id="UP001318040">
    <property type="component" value="Chromosome 3"/>
</dbReference>
<dbReference type="SMART" id="SM00253">
    <property type="entry name" value="SOCS"/>
    <property type="match status" value="1"/>
</dbReference>
<reference evidence="11" key="1">
    <citation type="submission" date="2025-08" db="UniProtKB">
        <authorList>
            <consortium name="RefSeq"/>
        </authorList>
    </citation>
    <scope>IDENTIFICATION</scope>
    <source>
        <tissue evidence="11">Sperm</tissue>
    </source>
</reference>
<dbReference type="InterPro" id="IPR036860">
    <property type="entry name" value="SH2_dom_sf"/>
</dbReference>
<dbReference type="SMART" id="SM00969">
    <property type="entry name" value="SOCS_box"/>
    <property type="match status" value="1"/>
</dbReference>
<evidence type="ECO:0000256" key="6">
    <source>
        <dbReference type="PROSITE-ProRule" id="PRU00191"/>
    </source>
</evidence>
<protein>
    <submittedName>
        <fullName evidence="11">Suppressor of cytokine signaling 3-like</fullName>
    </submittedName>
</protein>
<dbReference type="KEGG" id="pmrn:116956730"/>